<reference evidence="13" key="1">
    <citation type="submission" date="2014-08" db="EMBL/GenBank/DDBJ databases">
        <authorList>
            <person name="Moulin L."/>
        </authorList>
    </citation>
    <scope>NUCLEOTIDE SEQUENCE [LARGE SCALE GENOMIC DNA]</scope>
</reference>
<dbReference type="STRING" id="69974.MPLDJ20_20360"/>
<dbReference type="PANTHER" id="PTHR42917">
    <property type="entry name" value="2,4-DIENOYL-COA REDUCTASE"/>
    <property type="match status" value="1"/>
</dbReference>
<dbReference type="Proteomes" id="UP000045285">
    <property type="component" value="Unassembled WGS sequence"/>
</dbReference>
<protein>
    <submittedName>
        <fullName evidence="12">Oxidoreductase, FAD/FMN-binding family</fullName>
    </submittedName>
</protein>
<evidence type="ECO:0000256" key="6">
    <source>
        <dbReference type="ARBA" id="ARBA00022723"/>
    </source>
</evidence>
<sequence length="700" mass="76346">MPCNPRYEILFEPVGIGPVTAPNRFYQVPHASGMTNALPRVRAAFREAKAEGGWGVICTGACSIDPTSDDAPLPFATLWDENDIRAHALMTEAVHRHGSLAGVELWHGGASVMNRTSRLPPLSPSGIPWMATHVGFMGNLKPKTMDKADIREVLRCQAEAARKARTAGFDIVYVYAGMGYLGYEFLLPEYNHRADEYGGSIGNRVRFVREMIEVTKDAVGKDCGVALRVSLEELRSRPGRNQPSEAHELIELLADLPDLFDVKMDSSPTDCSASRFTGEGSHEPVIDFVKSLTKKPVVGVGRFTSPDTMVSQIRRGVLDLVGGARPSIADPFLPAKIREGREAEIRECIGCNICISSWHDGVPVRCTQNPTAGEEWRRGWHPERAGRADRPERILIVGGGPAGLECAMTLGRRGHEVMLADASRGFGGRLTFEKTLPGLSAWNRVVEYRLGRIGEMSNVSLYPESALGADEIVDLAPERVVLATGARWTNMLYSSLEIPVGRLDHADVLTPDDIAAGKLPQGPALVFDFDNYYMGGVLTEHLAAQGIPISYATPAGHASAWTIMTNELPLVHRALARRNVPVRTLHLLKSFDGETATLAHLFTGEETRMACRSVLVVGLRLPRNELFEALTEKADMLAAAGIRGVDRIGDTLAPGAIAHAVHSGHKLAREIGAELRWRPYRRDTPVVDAAADFEMRTAAE</sequence>
<evidence type="ECO:0000256" key="3">
    <source>
        <dbReference type="ARBA" id="ARBA00011048"/>
    </source>
</evidence>
<keyword evidence="13" id="KW-1185">Reference proteome</keyword>
<dbReference type="Gene3D" id="3.50.50.60">
    <property type="entry name" value="FAD/NAD(P)-binding domain"/>
    <property type="match status" value="1"/>
</dbReference>
<evidence type="ECO:0000259" key="10">
    <source>
        <dbReference type="Pfam" id="PF00724"/>
    </source>
</evidence>
<dbReference type="InterPro" id="IPR023753">
    <property type="entry name" value="FAD/NAD-binding_dom"/>
</dbReference>
<keyword evidence="8" id="KW-0408">Iron</keyword>
<dbReference type="InterPro" id="IPR051793">
    <property type="entry name" value="NADH:flavin_oxidoreductase"/>
</dbReference>
<dbReference type="SUPFAM" id="SSF51971">
    <property type="entry name" value="Nucleotide-binding domain"/>
    <property type="match status" value="1"/>
</dbReference>
<name>A0A090DKJ2_MESPL</name>
<keyword evidence="7" id="KW-0560">Oxidoreductase</keyword>
<dbReference type="PRINTS" id="PR00368">
    <property type="entry name" value="FADPNR"/>
</dbReference>
<evidence type="ECO:0000256" key="5">
    <source>
        <dbReference type="ARBA" id="ARBA00022643"/>
    </source>
</evidence>
<dbReference type="GO" id="GO:0051536">
    <property type="term" value="F:iron-sulfur cluster binding"/>
    <property type="evidence" value="ECO:0007669"/>
    <property type="project" value="UniProtKB-KW"/>
</dbReference>
<evidence type="ECO:0000259" key="11">
    <source>
        <dbReference type="Pfam" id="PF07992"/>
    </source>
</evidence>
<dbReference type="SUPFAM" id="SSF51905">
    <property type="entry name" value="FAD/NAD(P)-binding domain"/>
    <property type="match status" value="1"/>
</dbReference>
<dbReference type="InterPro" id="IPR036188">
    <property type="entry name" value="FAD/NAD-bd_sf"/>
</dbReference>
<evidence type="ECO:0000313" key="13">
    <source>
        <dbReference type="Proteomes" id="UP000045285"/>
    </source>
</evidence>
<dbReference type="AlphaFoldDB" id="A0A090DKJ2"/>
<feature type="domain" description="NADH:flavin oxidoreductase/NADH oxidase N-terminal" evidence="10">
    <location>
        <begin position="10"/>
        <end position="343"/>
    </location>
</feature>
<dbReference type="EMBL" id="CCMZ01000007">
    <property type="protein sequence ID" value="CDX14071.1"/>
    <property type="molecule type" value="Genomic_DNA"/>
</dbReference>
<evidence type="ECO:0000256" key="7">
    <source>
        <dbReference type="ARBA" id="ARBA00023002"/>
    </source>
</evidence>
<keyword evidence="4" id="KW-0285">Flavoprotein</keyword>
<dbReference type="GO" id="GO:0016491">
    <property type="term" value="F:oxidoreductase activity"/>
    <property type="evidence" value="ECO:0007669"/>
    <property type="project" value="UniProtKB-KW"/>
</dbReference>
<dbReference type="InterPro" id="IPR001155">
    <property type="entry name" value="OxRdtase_FMN_N"/>
</dbReference>
<dbReference type="InterPro" id="IPR013785">
    <property type="entry name" value="Aldolase_TIM"/>
</dbReference>
<dbReference type="SUPFAM" id="SSF51395">
    <property type="entry name" value="FMN-linked oxidoreductases"/>
    <property type="match status" value="1"/>
</dbReference>
<accession>A0A090DKJ2</accession>
<dbReference type="Gene3D" id="3.20.20.70">
    <property type="entry name" value="Aldolase class I"/>
    <property type="match status" value="1"/>
</dbReference>
<organism evidence="12 13">
    <name type="scientific">Mesorhizobium plurifarium</name>
    <dbReference type="NCBI Taxonomy" id="69974"/>
    <lineage>
        <taxon>Bacteria</taxon>
        <taxon>Pseudomonadati</taxon>
        <taxon>Pseudomonadota</taxon>
        <taxon>Alphaproteobacteria</taxon>
        <taxon>Hyphomicrobiales</taxon>
        <taxon>Phyllobacteriaceae</taxon>
        <taxon>Mesorhizobium</taxon>
    </lineage>
</organism>
<feature type="domain" description="FAD/NAD(P)-binding" evidence="11">
    <location>
        <begin position="393"/>
        <end position="491"/>
    </location>
</feature>
<keyword evidence="9" id="KW-0411">Iron-sulfur</keyword>
<evidence type="ECO:0000256" key="4">
    <source>
        <dbReference type="ARBA" id="ARBA00022630"/>
    </source>
</evidence>
<comment type="cofactor">
    <cofactor evidence="2">
        <name>[4Fe-4S] cluster</name>
        <dbReference type="ChEBI" id="CHEBI:49883"/>
    </cofactor>
</comment>
<dbReference type="GO" id="GO:0010181">
    <property type="term" value="F:FMN binding"/>
    <property type="evidence" value="ECO:0007669"/>
    <property type="project" value="InterPro"/>
</dbReference>
<comment type="cofactor">
    <cofactor evidence="1">
        <name>FMN</name>
        <dbReference type="ChEBI" id="CHEBI:58210"/>
    </cofactor>
</comment>
<keyword evidence="5" id="KW-0288">FMN</keyword>
<evidence type="ECO:0000313" key="12">
    <source>
        <dbReference type="EMBL" id="CDX14071.1"/>
    </source>
</evidence>
<dbReference type="Pfam" id="PF07992">
    <property type="entry name" value="Pyr_redox_2"/>
    <property type="match status" value="1"/>
</dbReference>
<keyword evidence="6" id="KW-0479">Metal-binding</keyword>
<dbReference type="GO" id="GO:0046872">
    <property type="term" value="F:metal ion binding"/>
    <property type="evidence" value="ECO:0007669"/>
    <property type="project" value="UniProtKB-KW"/>
</dbReference>
<dbReference type="Pfam" id="PF00724">
    <property type="entry name" value="Oxidored_FMN"/>
    <property type="match status" value="1"/>
</dbReference>
<evidence type="ECO:0000256" key="8">
    <source>
        <dbReference type="ARBA" id="ARBA00023004"/>
    </source>
</evidence>
<proteinExistence type="inferred from homology"/>
<dbReference type="PANTHER" id="PTHR42917:SF2">
    <property type="entry name" value="2,4-DIENOYL-COA REDUCTASE [(2E)-ENOYL-COA-PRODUCING]"/>
    <property type="match status" value="1"/>
</dbReference>
<gene>
    <name evidence="12" type="ORF">MPL3356_150197</name>
</gene>
<evidence type="ECO:0000256" key="2">
    <source>
        <dbReference type="ARBA" id="ARBA00001966"/>
    </source>
</evidence>
<dbReference type="Gene3D" id="3.40.50.720">
    <property type="entry name" value="NAD(P)-binding Rossmann-like Domain"/>
    <property type="match status" value="1"/>
</dbReference>
<evidence type="ECO:0000256" key="1">
    <source>
        <dbReference type="ARBA" id="ARBA00001917"/>
    </source>
</evidence>
<comment type="similarity">
    <text evidence="3">In the N-terminal section; belongs to the NADH:flavin oxidoreductase/NADH oxidase family.</text>
</comment>
<evidence type="ECO:0000256" key="9">
    <source>
        <dbReference type="ARBA" id="ARBA00023014"/>
    </source>
</evidence>